<proteinExistence type="predicted"/>
<evidence type="ECO:0000313" key="2">
    <source>
        <dbReference type="Proteomes" id="UP000672032"/>
    </source>
</evidence>
<gene>
    <name evidence="1" type="ORF">DSL72_008553</name>
</gene>
<dbReference type="Proteomes" id="UP000672032">
    <property type="component" value="Chromosome 9"/>
</dbReference>
<sequence>MLYVAFTYDISEIRHDP</sequence>
<dbReference type="AlphaFoldDB" id="A0A8A3PPL9"/>
<name>A0A8A3PPL9_9HELO</name>
<keyword evidence="2" id="KW-1185">Reference proteome</keyword>
<evidence type="ECO:0000313" key="1">
    <source>
        <dbReference type="EMBL" id="QSZ37457.1"/>
    </source>
</evidence>
<accession>A0A8A3PPL9</accession>
<dbReference type="EMBL" id="CP063413">
    <property type="protein sequence ID" value="QSZ37457.1"/>
    <property type="molecule type" value="Genomic_DNA"/>
</dbReference>
<protein>
    <submittedName>
        <fullName evidence="1">Uncharacterized protein</fullName>
    </submittedName>
</protein>
<organism evidence="1 2">
    <name type="scientific">Monilinia vaccinii-corymbosi</name>
    <dbReference type="NCBI Taxonomy" id="61207"/>
    <lineage>
        <taxon>Eukaryota</taxon>
        <taxon>Fungi</taxon>
        <taxon>Dikarya</taxon>
        <taxon>Ascomycota</taxon>
        <taxon>Pezizomycotina</taxon>
        <taxon>Leotiomycetes</taxon>
        <taxon>Helotiales</taxon>
        <taxon>Sclerotiniaceae</taxon>
        <taxon>Monilinia</taxon>
    </lineage>
</organism>
<reference evidence="1" key="1">
    <citation type="submission" date="2020-10" db="EMBL/GenBank/DDBJ databases">
        <title>Genome Sequence of Monilinia vaccinii-corymbosi Sheds Light on Mummy Berry Disease Infection of Blueberry and Mating Type.</title>
        <authorList>
            <person name="Yow A.G."/>
            <person name="Zhang Y."/>
            <person name="Bansal K."/>
            <person name="Eacker S.M."/>
            <person name="Sullivan S."/>
            <person name="Liachko I."/>
            <person name="Cubeta M.A."/>
            <person name="Rollins J.A."/>
            <person name="Ashrafi H."/>
        </authorList>
    </citation>
    <scope>NUCLEOTIDE SEQUENCE</scope>
    <source>
        <strain evidence="1">RL-1</strain>
    </source>
</reference>